<evidence type="ECO:0000313" key="2">
    <source>
        <dbReference type="Proteomes" id="UP001530377"/>
    </source>
</evidence>
<dbReference type="AlphaFoldDB" id="A0ABD3RLD2"/>
<feature type="non-terminal residue" evidence="1">
    <location>
        <position position="1"/>
    </location>
</feature>
<sequence length="125" mass="14077">PRGDRNITHLNPLDGIAEEVTVYLDEMAPSITCGFNRAPHVNRNNTVSANGKTLYHTLSDSAGSRLKLNNAEFFFTINDNCDEADVQISAILETNELHQSKIAEIIEYNNANSSRQFEVVYKDYR</sequence>
<gene>
    <name evidence="1" type="ORF">ACHAXA_006590</name>
</gene>
<protein>
    <submittedName>
        <fullName evidence="1">Uncharacterized protein</fullName>
    </submittedName>
</protein>
<dbReference type="EMBL" id="JALLPB020000517">
    <property type="protein sequence ID" value="KAL3808365.1"/>
    <property type="molecule type" value="Genomic_DNA"/>
</dbReference>
<name>A0ABD3RLD2_9STRA</name>
<evidence type="ECO:0000313" key="1">
    <source>
        <dbReference type="EMBL" id="KAL3808365.1"/>
    </source>
</evidence>
<keyword evidence="2" id="KW-1185">Reference proteome</keyword>
<dbReference type="Proteomes" id="UP001530377">
    <property type="component" value="Unassembled WGS sequence"/>
</dbReference>
<reference evidence="1 2" key="1">
    <citation type="submission" date="2024-10" db="EMBL/GenBank/DDBJ databases">
        <title>Updated reference genomes for cyclostephanoid diatoms.</title>
        <authorList>
            <person name="Roberts W.R."/>
            <person name="Alverson A.J."/>
        </authorList>
    </citation>
    <scope>NUCLEOTIDE SEQUENCE [LARGE SCALE GENOMIC DNA]</scope>
    <source>
        <strain evidence="1 2">AJA228-03</strain>
    </source>
</reference>
<accession>A0ABD3RLD2</accession>
<organism evidence="1 2">
    <name type="scientific">Cyclostephanos tholiformis</name>
    <dbReference type="NCBI Taxonomy" id="382380"/>
    <lineage>
        <taxon>Eukaryota</taxon>
        <taxon>Sar</taxon>
        <taxon>Stramenopiles</taxon>
        <taxon>Ochrophyta</taxon>
        <taxon>Bacillariophyta</taxon>
        <taxon>Coscinodiscophyceae</taxon>
        <taxon>Thalassiosirophycidae</taxon>
        <taxon>Stephanodiscales</taxon>
        <taxon>Stephanodiscaceae</taxon>
        <taxon>Cyclostephanos</taxon>
    </lineage>
</organism>
<comment type="caution">
    <text evidence="1">The sequence shown here is derived from an EMBL/GenBank/DDBJ whole genome shotgun (WGS) entry which is preliminary data.</text>
</comment>
<proteinExistence type="predicted"/>